<accession>A0ABX8LSC2</accession>
<gene>
    <name evidence="1" type="ORF">KP001_07720</name>
</gene>
<organism evidence="1 2">
    <name type="scientific">Geomonas subterranea</name>
    <dbReference type="NCBI Taxonomy" id="2847989"/>
    <lineage>
        <taxon>Bacteria</taxon>
        <taxon>Pseudomonadati</taxon>
        <taxon>Thermodesulfobacteriota</taxon>
        <taxon>Desulfuromonadia</taxon>
        <taxon>Geobacterales</taxon>
        <taxon>Geobacteraceae</taxon>
        <taxon>Geomonas</taxon>
    </lineage>
</organism>
<dbReference type="Proteomes" id="UP000683559">
    <property type="component" value="Chromosome"/>
</dbReference>
<keyword evidence="2" id="KW-1185">Reference proteome</keyword>
<evidence type="ECO:0000313" key="2">
    <source>
        <dbReference type="Proteomes" id="UP000683559"/>
    </source>
</evidence>
<protein>
    <submittedName>
        <fullName evidence="1">Uncharacterized protein</fullName>
    </submittedName>
</protein>
<dbReference type="RefSeq" id="WP_217288952.1">
    <property type="nucleotide sequence ID" value="NZ_CP077683.1"/>
</dbReference>
<sequence length="122" mass="13723">MLRLRFDLSGRPATLITNCKRYYNGLCGLGLYRNPPDQAISLASLNEAIINADQKYQSAINYDRVQIILRNNAFKELIEKFKKVVAYLQLVATEDDIPDLLQAGVQVVEVNRKKKAPAPATD</sequence>
<evidence type="ECO:0000313" key="1">
    <source>
        <dbReference type="EMBL" id="QXE92400.1"/>
    </source>
</evidence>
<reference evidence="1 2" key="1">
    <citation type="submission" date="2021-06" db="EMBL/GenBank/DDBJ databases">
        <title>Gemonas diversity in paddy soil.</title>
        <authorList>
            <person name="Liu G."/>
        </authorList>
    </citation>
    <scope>NUCLEOTIDE SEQUENCE [LARGE SCALE GENOMIC DNA]</scope>
    <source>
        <strain evidence="1 2">RG2</strain>
    </source>
</reference>
<proteinExistence type="predicted"/>
<name>A0ABX8LSC2_9BACT</name>
<dbReference type="EMBL" id="CP077683">
    <property type="protein sequence ID" value="QXE92400.1"/>
    <property type="molecule type" value="Genomic_DNA"/>
</dbReference>